<evidence type="ECO:0000259" key="4">
    <source>
        <dbReference type="Pfam" id="PF13407"/>
    </source>
</evidence>
<dbReference type="PANTHER" id="PTHR46847:SF1">
    <property type="entry name" value="D-ALLOSE-BINDING PERIPLASMIC PROTEIN-RELATED"/>
    <property type="match status" value="1"/>
</dbReference>
<dbReference type="Proteomes" id="UP000253506">
    <property type="component" value="Unassembled WGS sequence"/>
</dbReference>
<comment type="caution">
    <text evidence="5">The sequence shown here is derived from an EMBL/GenBank/DDBJ whole genome shotgun (WGS) entry which is preliminary data.</text>
</comment>
<keyword evidence="3" id="KW-0732">Signal</keyword>
<feature type="domain" description="Periplasmic binding protein" evidence="4">
    <location>
        <begin position="83"/>
        <end position="340"/>
    </location>
</feature>
<dbReference type="RefSeq" id="WP_220235548.1">
    <property type="nucleotide sequence ID" value="NZ_QPJQ01000035.1"/>
</dbReference>
<evidence type="ECO:0000256" key="3">
    <source>
        <dbReference type="ARBA" id="ARBA00022729"/>
    </source>
</evidence>
<proteinExistence type="inferred from homology"/>
<accession>A0A368ZR67</accession>
<protein>
    <submittedName>
        <fullName evidence="5">Monosaccharide ABC transporter substrate-binding protein (CUT2 family)</fullName>
    </submittedName>
</protein>
<gene>
    <name evidence="5" type="ORF">DFP77_13522</name>
</gene>
<comment type="subcellular location">
    <subcellularLocation>
        <location evidence="1">Cell envelope</location>
    </subcellularLocation>
</comment>
<name>A0A368ZR67_9GAMM</name>
<comment type="similarity">
    <text evidence="2">Belongs to the bacterial solute-binding protein 2 family.</text>
</comment>
<dbReference type="GO" id="GO:0055085">
    <property type="term" value="P:transmembrane transport"/>
    <property type="evidence" value="ECO:0007669"/>
    <property type="project" value="UniProtKB-ARBA"/>
</dbReference>
<dbReference type="Gene3D" id="3.40.50.2300">
    <property type="match status" value="2"/>
</dbReference>
<evidence type="ECO:0000256" key="1">
    <source>
        <dbReference type="ARBA" id="ARBA00004196"/>
    </source>
</evidence>
<evidence type="ECO:0000313" key="5">
    <source>
        <dbReference type="EMBL" id="RCW96319.1"/>
    </source>
</evidence>
<dbReference type="SUPFAM" id="SSF53822">
    <property type="entry name" value="Periplasmic binding protein-like I"/>
    <property type="match status" value="1"/>
</dbReference>
<dbReference type="InterPro" id="IPR028082">
    <property type="entry name" value="Peripla_BP_I"/>
</dbReference>
<dbReference type="CDD" id="cd06316">
    <property type="entry name" value="PBP1_ABC_sugar_binding-like"/>
    <property type="match status" value="1"/>
</dbReference>
<reference evidence="5 6" key="1">
    <citation type="submission" date="2018-07" db="EMBL/GenBank/DDBJ databases">
        <title>Genomic Encyclopedia of Type Strains, Phase III (KMG-III): the genomes of soil and plant-associated and newly described type strains.</title>
        <authorList>
            <person name="Whitman W."/>
        </authorList>
    </citation>
    <scope>NUCLEOTIDE SEQUENCE [LARGE SCALE GENOMIC DNA]</scope>
    <source>
        <strain evidence="5 6">CECT 7731</strain>
    </source>
</reference>
<dbReference type="PANTHER" id="PTHR46847">
    <property type="entry name" value="D-ALLOSE-BINDING PERIPLASMIC PROTEIN-RELATED"/>
    <property type="match status" value="1"/>
</dbReference>
<evidence type="ECO:0000313" key="6">
    <source>
        <dbReference type="Proteomes" id="UP000253506"/>
    </source>
</evidence>
<sequence length="383" mass="39833">MHNNNRSTLSSGVRSLLIAGGLMTASLAFSTGVSAAGLTINQSLPDSAILSKGPGGESAVSAKTLSLSETELQQIRDGGYTAAIAMHYAGNDWSQAQVNGLQAAFDKMGIDVVAVTDAQFKPEKQVADIETLLARSPDVIVSIPVDAVSTAHAYKRAAEAGVKLVFMDNKPNQLEAPADYISVVSADNYGNGIVAAHILAKSLNGKGKIGVIYHAADFFVTKQRTDAFEATIKSEYPGIEIVARGGISGPNDGEKVASAMLTKNPALDGIFVVWDVPAEGALTAARTAGRSDLAITTIDLGIIAALDIARGGPIKGLGAQLPYEQGTAEAILAGYALLGKEAPSYVAVPALSVTQDNILDAWQLVYNQPAPSMIQDAAKRNEK</sequence>
<dbReference type="AlphaFoldDB" id="A0A368ZR67"/>
<dbReference type="GO" id="GO:0030246">
    <property type="term" value="F:carbohydrate binding"/>
    <property type="evidence" value="ECO:0007669"/>
    <property type="project" value="UniProtKB-ARBA"/>
</dbReference>
<evidence type="ECO:0000256" key="2">
    <source>
        <dbReference type="ARBA" id="ARBA00007639"/>
    </source>
</evidence>
<organism evidence="5 6">
    <name type="scientific">Marinomonas foliarum</name>
    <dbReference type="NCBI Taxonomy" id="491950"/>
    <lineage>
        <taxon>Bacteria</taxon>
        <taxon>Pseudomonadati</taxon>
        <taxon>Pseudomonadota</taxon>
        <taxon>Gammaproteobacteria</taxon>
        <taxon>Oceanospirillales</taxon>
        <taxon>Oceanospirillaceae</taxon>
        <taxon>Marinomonas</taxon>
    </lineage>
</organism>
<dbReference type="EMBL" id="QPJQ01000035">
    <property type="protein sequence ID" value="RCW96319.1"/>
    <property type="molecule type" value="Genomic_DNA"/>
</dbReference>
<dbReference type="Pfam" id="PF13407">
    <property type="entry name" value="Peripla_BP_4"/>
    <property type="match status" value="1"/>
</dbReference>
<dbReference type="GO" id="GO:0030313">
    <property type="term" value="C:cell envelope"/>
    <property type="evidence" value="ECO:0007669"/>
    <property type="project" value="UniProtKB-SubCell"/>
</dbReference>
<dbReference type="InterPro" id="IPR025997">
    <property type="entry name" value="SBP_2_dom"/>
</dbReference>